<accession>A0A8S5V538</accession>
<dbReference type="EMBL" id="BK016198">
    <property type="protein sequence ID" value="DAG01821.1"/>
    <property type="molecule type" value="Genomic_DNA"/>
</dbReference>
<reference evidence="1" key="1">
    <citation type="journal article" date="2021" name="Proc. Natl. Acad. Sci. U.S.A.">
        <title>A Catalog of Tens of Thousands of Viruses from Human Metagenomes Reveals Hidden Associations with Chronic Diseases.</title>
        <authorList>
            <person name="Tisza M.J."/>
            <person name="Buck C.B."/>
        </authorList>
    </citation>
    <scope>NUCLEOTIDE SEQUENCE</scope>
    <source>
        <strain evidence="1">Ctjsp22</strain>
    </source>
</reference>
<protein>
    <submittedName>
        <fullName evidence="1">Uncharacterized protein</fullName>
    </submittedName>
</protein>
<organism evidence="1">
    <name type="scientific">Siphoviridae sp. ctjsp22</name>
    <dbReference type="NCBI Taxonomy" id="2825636"/>
    <lineage>
        <taxon>Viruses</taxon>
        <taxon>Duplodnaviria</taxon>
        <taxon>Heunggongvirae</taxon>
        <taxon>Uroviricota</taxon>
        <taxon>Caudoviricetes</taxon>
    </lineage>
</organism>
<sequence>MRPEQEVTFLCVQAGFRFQYFETRAPFVFPCDLHRSCCARLRYLPSNQCLFFDSSYSTTLINSSNWLSVRSSIFFLSSPNTSCVATAANSILSRPAVLVQYISLPFLNLTYYFLGVQLS</sequence>
<proteinExistence type="predicted"/>
<evidence type="ECO:0000313" key="1">
    <source>
        <dbReference type="EMBL" id="DAG01821.1"/>
    </source>
</evidence>
<name>A0A8S5V538_9CAUD</name>